<dbReference type="RefSeq" id="WP_061072011.1">
    <property type="nucleotide sequence ID" value="NZ_CP014060.2"/>
</dbReference>
<dbReference type="Proteomes" id="UP000060602">
    <property type="component" value="Chromosome"/>
</dbReference>
<dbReference type="EMBL" id="CP014060">
    <property type="protein sequence ID" value="AMG36369.1"/>
    <property type="molecule type" value="Genomic_DNA"/>
</dbReference>
<name>A0A0X8NY05_ALCXX</name>
<organism evidence="1 2">
    <name type="scientific">Alcaligenes xylosoxydans xylosoxydans</name>
    <name type="common">Achromobacter xylosoxidans</name>
    <dbReference type="NCBI Taxonomy" id="85698"/>
    <lineage>
        <taxon>Bacteria</taxon>
        <taxon>Pseudomonadati</taxon>
        <taxon>Pseudomonadota</taxon>
        <taxon>Betaproteobacteria</taxon>
        <taxon>Burkholderiales</taxon>
        <taxon>Alcaligenaceae</taxon>
        <taxon>Achromobacter</taxon>
    </lineage>
</organism>
<evidence type="ECO:0000313" key="2">
    <source>
        <dbReference type="Proteomes" id="UP000060602"/>
    </source>
</evidence>
<sequence length="117" mass="12593">MQKAVFQTDNDGLYLYQSAANELALTPGAFNIPYGAYEDAPPAPLAGKWALRQGDAWTMVEDYRTTPLWVVETGSRYSVGTEIDGADGKVSYPGWGTLPAWLTVVEPTPPVEPAATA</sequence>
<protein>
    <submittedName>
        <fullName evidence="1">Phage tail protein</fullName>
    </submittedName>
</protein>
<proteinExistence type="predicted"/>
<gene>
    <name evidence="1" type="ORF">AL504_10235</name>
</gene>
<dbReference type="AlphaFoldDB" id="A0A0X8NY05"/>
<reference evidence="2" key="1">
    <citation type="submission" date="2015-12" db="EMBL/GenBank/DDBJ databases">
        <title>FDA dAtabase for Regulatory Grade micrObial Sequences (FDA-ARGOS): Supporting development and validation of Infectious Disease Dx tests.</title>
        <authorList>
            <person name="Case J."/>
            <person name="Tallon L."/>
            <person name="Sadzewicz L."/>
            <person name="Sengamalay N."/>
            <person name="Ott S."/>
            <person name="Godinez A."/>
            <person name="Nagaraj S."/>
            <person name="Nadendla S."/>
            <person name="Sichtig H."/>
        </authorList>
    </citation>
    <scope>NUCLEOTIDE SEQUENCE [LARGE SCALE GENOMIC DNA]</scope>
    <source>
        <strain evidence="2">FDAARGOS_147</strain>
    </source>
</reference>
<evidence type="ECO:0000313" key="1">
    <source>
        <dbReference type="EMBL" id="AMG36369.1"/>
    </source>
</evidence>
<accession>A0A0X8NY05</accession>